<reference evidence="6 7" key="1">
    <citation type="submission" date="2022-12" db="EMBL/GenBank/DDBJ databases">
        <title>Chromosome-level genome of Tegillarca granosa.</title>
        <authorList>
            <person name="Kim J."/>
        </authorList>
    </citation>
    <scope>NUCLEOTIDE SEQUENCE [LARGE SCALE GENOMIC DNA]</scope>
    <source>
        <strain evidence="6">Teg-2019</strain>
        <tissue evidence="6">Adductor muscle</tissue>
    </source>
</reference>
<gene>
    <name evidence="6" type="ORF">KUTeg_014023</name>
</gene>
<protein>
    <recommendedName>
        <fullName evidence="5">Kinesin motor domain-containing protein</fullName>
    </recommendedName>
</protein>
<accession>A0ABQ9EVQ9</accession>
<dbReference type="InterPro" id="IPR027417">
    <property type="entry name" value="P-loop_NTPase"/>
</dbReference>
<sequence>MTHKKGLKIIDYNPDKRKERYTTGPSRILCIDERADPSWSSEYKGRLKEGSNINRSLVTLGNVIKALAEKSLLSLSTDNLGSSQSFQSSSGNEERPSPSNSPKRRVPYIPYRDSVLTWLLKDSLGGNSKTIMIATVSPASQYYNETISTLRYAQRAKRIVNKPMINEDPNVALIRELRREIEKLRSLLASAAQSVDIILNIKLTIIAKLPDVTHREVEDMQVNDIMFVFPQLETHDKETEIQMNT</sequence>
<evidence type="ECO:0000259" key="5">
    <source>
        <dbReference type="PROSITE" id="PS50067"/>
    </source>
</evidence>
<feature type="domain" description="Kinesin motor" evidence="5">
    <location>
        <begin position="1"/>
        <end position="159"/>
    </location>
</feature>
<evidence type="ECO:0000256" key="3">
    <source>
        <dbReference type="PROSITE-ProRule" id="PRU00283"/>
    </source>
</evidence>
<proteinExistence type="inferred from homology"/>
<dbReference type="SMART" id="SM00129">
    <property type="entry name" value="KISc"/>
    <property type="match status" value="1"/>
</dbReference>
<dbReference type="InterPro" id="IPR001752">
    <property type="entry name" value="Kinesin_motor_dom"/>
</dbReference>
<dbReference type="SUPFAM" id="SSF52540">
    <property type="entry name" value="P-loop containing nucleoside triphosphate hydrolases"/>
    <property type="match status" value="1"/>
</dbReference>
<evidence type="ECO:0000256" key="2">
    <source>
        <dbReference type="ARBA" id="ARBA00022840"/>
    </source>
</evidence>
<feature type="region of interest" description="Disordered" evidence="4">
    <location>
        <begin position="83"/>
        <end position="106"/>
    </location>
</feature>
<organism evidence="6 7">
    <name type="scientific">Tegillarca granosa</name>
    <name type="common">Malaysian cockle</name>
    <name type="synonym">Anadara granosa</name>
    <dbReference type="NCBI Taxonomy" id="220873"/>
    <lineage>
        <taxon>Eukaryota</taxon>
        <taxon>Metazoa</taxon>
        <taxon>Spiralia</taxon>
        <taxon>Lophotrochozoa</taxon>
        <taxon>Mollusca</taxon>
        <taxon>Bivalvia</taxon>
        <taxon>Autobranchia</taxon>
        <taxon>Pteriomorphia</taxon>
        <taxon>Arcoida</taxon>
        <taxon>Arcoidea</taxon>
        <taxon>Arcidae</taxon>
        <taxon>Tegillarca</taxon>
    </lineage>
</organism>
<dbReference type="EMBL" id="JARBDR010000657">
    <property type="protein sequence ID" value="KAJ8309149.1"/>
    <property type="molecule type" value="Genomic_DNA"/>
</dbReference>
<evidence type="ECO:0000256" key="1">
    <source>
        <dbReference type="ARBA" id="ARBA00022741"/>
    </source>
</evidence>
<dbReference type="PANTHER" id="PTHR47117:SF6">
    <property type="entry name" value="KINESIN-LIKE PROTEIN KIF16B"/>
    <property type="match status" value="1"/>
</dbReference>
<keyword evidence="7" id="KW-1185">Reference proteome</keyword>
<evidence type="ECO:0000256" key="4">
    <source>
        <dbReference type="SAM" id="MobiDB-lite"/>
    </source>
</evidence>
<dbReference type="Gene3D" id="3.40.850.10">
    <property type="entry name" value="Kinesin motor domain"/>
    <property type="match status" value="1"/>
</dbReference>
<dbReference type="PANTHER" id="PTHR47117">
    <property type="entry name" value="STAR-RELATED LIPID TRANSFER PROTEIN 9"/>
    <property type="match status" value="1"/>
</dbReference>
<comment type="caution">
    <text evidence="3">Lacks conserved residue(s) required for the propagation of feature annotation.</text>
</comment>
<evidence type="ECO:0000313" key="7">
    <source>
        <dbReference type="Proteomes" id="UP001217089"/>
    </source>
</evidence>
<dbReference type="Pfam" id="PF00225">
    <property type="entry name" value="Kinesin"/>
    <property type="match status" value="1"/>
</dbReference>
<keyword evidence="1" id="KW-0547">Nucleotide-binding</keyword>
<name>A0ABQ9EVQ9_TEGGR</name>
<dbReference type="PROSITE" id="PS50067">
    <property type="entry name" value="KINESIN_MOTOR_2"/>
    <property type="match status" value="1"/>
</dbReference>
<comment type="similarity">
    <text evidence="3">Belongs to the TRAFAC class myosin-kinesin ATPase superfamily. Kinesin family.</text>
</comment>
<keyword evidence="2" id="KW-0067">ATP-binding</keyword>
<comment type="caution">
    <text evidence="6">The sequence shown here is derived from an EMBL/GenBank/DDBJ whole genome shotgun (WGS) entry which is preliminary data.</text>
</comment>
<dbReference type="InterPro" id="IPR036961">
    <property type="entry name" value="Kinesin_motor_dom_sf"/>
</dbReference>
<dbReference type="Proteomes" id="UP001217089">
    <property type="component" value="Unassembled WGS sequence"/>
</dbReference>
<evidence type="ECO:0000313" key="6">
    <source>
        <dbReference type="EMBL" id="KAJ8309149.1"/>
    </source>
</evidence>